<evidence type="ECO:0000313" key="1">
    <source>
        <dbReference type="EMBL" id="KAF2851934.1"/>
    </source>
</evidence>
<reference evidence="1" key="1">
    <citation type="submission" date="2020-01" db="EMBL/GenBank/DDBJ databases">
        <authorList>
            <consortium name="DOE Joint Genome Institute"/>
            <person name="Haridas S."/>
            <person name="Albert R."/>
            <person name="Binder M."/>
            <person name="Bloem J."/>
            <person name="Labutti K."/>
            <person name="Salamov A."/>
            <person name="Andreopoulos B."/>
            <person name="Baker S.E."/>
            <person name="Barry K."/>
            <person name="Bills G."/>
            <person name="Bluhm B.H."/>
            <person name="Cannon C."/>
            <person name="Castanera R."/>
            <person name="Culley D.E."/>
            <person name="Daum C."/>
            <person name="Ezra D."/>
            <person name="Gonzalez J.B."/>
            <person name="Henrissat B."/>
            <person name="Kuo A."/>
            <person name="Liang C."/>
            <person name="Lipzen A."/>
            <person name="Lutzoni F."/>
            <person name="Magnuson J."/>
            <person name="Mondo S."/>
            <person name="Nolan M."/>
            <person name="Ohm R."/>
            <person name="Pangilinan J."/>
            <person name="Park H.-J."/>
            <person name="Ramirez L."/>
            <person name="Alfaro M."/>
            <person name="Sun H."/>
            <person name="Tritt A."/>
            <person name="Yoshinaga Y."/>
            <person name="Zwiers L.-H."/>
            <person name="Turgeon B.G."/>
            <person name="Goodwin S.B."/>
            <person name="Spatafora J.W."/>
            <person name="Crous P.W."/>
            <person name="Grigoriev I.V."/>
        </authorList>
    </citation>
    <scope>NUCLEOTIDE SEQUENCE</scope>
    <source>
        <strain evidence="1">IPT5</strain>
    </source>
</reference>
<protein>
    <submittedName>
        <fullName evidence="1">Uncharacterized protein</fullName>
    </submittedName>
</protein>
<sequence length="106" mass="10631">MTEKTDLSTIKKGATTGAVEAMGGDQNNGEIEAANTGVQHGIEFADDVKIEGQTAPVTAVGRITRANTGVVFRGANGRTSLEIGGKTGNVKGGSVSGANTGIVRGE</sequence>
<dbReference type="AlphaFoldDB" id="A0A6A7B963"/>
<dbReference type="Proteomes" id="UP000799423">
    <property type="component" value="Unassembled WGS sequence"/>
</dbReference>
<accession>A0A6A7B963</accession>
<dbReference type="EMBL" id="MU006300">
    <property type="protein sequence ID" value="KAF2851934.1"/>
    <property type="molecule type" value="Genomic_DNA"/>
</dbReference>
<evidence type="ECO:0000313" key="2">
    <source>
        <dbReference type="Proteomes" id="UP000799423"/>
    </source>
</evidence>
<keyword evidence="2" id="KW-1185">Reference proteome</keyword>
<organism evidence="1 2">
    <name type="scientific">Plenodomus tracheiphilus IPT5</name>
    <dbReference type="NCBI Taxonomy" id="1408161"/>
    <lineage>
        <taxon>Eukaryota</taxon>
        <taxon>Fungi</taxon>
        <taxon>Dikarya</taxon>
        <taxon>Ascomycota</taxon>
        <taxon>Pezizomycotina</taxon>
        <taxon>Dothideomycetes</taxon>
        <taxon>Pleosporomycetidae</taxon>
        <taxon>Pleosporales</taxon>
        <taxon>Pleosporineae</taxon>
        <taxon>Leptosphaeriaceae</taxon>
        <taxon>Plenodomus</taxon>
    </lineage>
</organism>
<name>A0A6A7B963_9PLEO</name>
<gene>
    <name evidence="1" type="ORF">T440DRAFT_516907</name>
</gene>
<proteinExistence type="predicted"/>